<name>G0TTK0_TRYVY</name>
<proteinExistence type="predicted"/>
<feature type="compositionally biased region" description="Polar residues" evidence="1">
    <location>
        <begin position="514"/>
        <end position="543"/>
    </location>
</feature>
<protein>
    <submittedName>
        <fullName evidence="2">Uncharacterized protein</fullName>
    </submittedName>
</protein>
<feature type="region of interest" description="Disordered" evidence="1">
    <location>
        <begin position="294"/>
        <end position="376"/>
    </location>
</feature>
<feature type="region of interest" description="Disordered" evidence="1">
    <location>
        <begin position="691"/>
        <end position="755"/>
    </location>
</feature>
<feature type="region of interest" description="Disordered" evidence="1">
    <location>
        <begin position="110"/>
        <end position="185"/>
    </location>
</feature>
<feature type="region of interest" description="Disordered" evidence="1">
    <location>
        <begin position="258"/>
        <end position="278"/>
    </location>
</feature>
<feature type="region of interest" description="Disordered" evidence="1">
    <location>
        <begin position="52"/>
        <end position="79"/>
    </location>
</feature>
<organism evidence="2">
    <name type="scientific">Trypanosoma vivax (strain Y486)</name>
    <dbReference type="NCBI Taxonomy" id="1055687"/>
    <lineage>
        <taxon>Eukaryota</taxon>
        <taxon>Discoba</taxon>
        <taxon>Euglenozoa</taxon>
        <taxon>Kinetoplastea</taxon>
        <taxon>Metakinetoplastina</taxon>
        <taxon>Trypanosomatida</taxon>
        <taxon>Trypanosomatidae</taxon>
        <taxon>Trypanosoma</taxon>
        <taxon>Duttonella</taxon>
    </lineage>
</organism>
<dbReference type="VEuPathDB" id="TriTrypDB:TvY486_0304540"/>
<dbReference type="AlphaFoldDB" id="G0TTK0"/>
<sequence>MDSNVRVPFRVNLSQARTVGSSLAGLNSTLATPRDLSALSEKARAGVAAAENTAATSEGTSFHLQSPRSTRGLNSSRQRGEQIATQIFGKHAAMIGARLNIDLPSFSNSQTSLTPRVRPTSALPPTKAANDVPRSMPTAVKMQESICHQQERQRDSAFAQLPAPDESTSQLAAQPENQVPQAAHAHTTAVACSSSTPPQANVLDFPQVAAFTGAAAYSVCPLCGVTVLLMGGSADQQRQWQGHMNSWVHQRYLQMRNNPSEGSLSRSNTTFSGSPPITPSVLKALEEVTAAQATSIAEHTAAPPTSSSGVAQPLPAARQEDSANESKPYDQRFSKAMGGRGAHGAVVGPSDTVVQLTDSHNGQSSPNVSAEGAAGSYSSREVSAVEISGAGVEPVDAKKHNIPKRKGRKHAGSKLLSDSEGDAEMEVALLRKARHKKDNELKRILDNYLSDKRRRVMLICLRRWFNSMFVRVIDSSHTPKKASKTAAATAESGSVGTSPAPPTGVRSRELDTLPLSSPTASGRGSGPSPYTDSTEGEIRSSSGVRRHRKQQSEVVTPANWARGTSTRERRFMASCSRDVAHVGRDALSGSFDVEVAKTDVSWYVVPPKRELDLVPGAPVSRASPSVGPSEVTRTNDIQEGVVGVTNGQQSSKNAEDDLQGCGRPFLDPGYVPVGHNVNTPCFQGLKTSANAREENSINEPTPGDPNGRHSNPHANRNIERSPRPSLCEGGRFPPESPRRKEGRGGRNGRSSDFRGAPGEYYVYHGGAYQRVRDPTDDVYCDMYGQRLPMYYVRRYPAYGISPKRNGGLLTTRPRSPLGPARLNPYCSVCVARYNIIVVDENMYPIPFTGILEATSNRCACESPRRKALYTTQQCTSLTSPSRTVSPRRYDSPHKARCSGNHLAVHAVTTKGGDAWHACCGTRAPNEVDMKGHIHPAAENAWLKQQESQVLLLIQALQEHQTPDVAKDHGLSSCLRSLSDAAGILKTLQKGKSSK</sequence>
<feature type="compositionally biased region" description="Basic and acidic residues" evidence="1">
    <location>
        <begin position="736"/>
        <end position="752"/>
    </location>
</feature>
<feature type="compositionally biased region" description="Basic residues" evidence="1">
    <location>
        <begin position="400"/>
        <end position="412"/>
    </location>
</feature>
<feature type="compositionally biased region" description="Polar residues" evidence="1">
    <location>
        <begin position="258"/>
        <end position="275"/>
    </location>
</feature>
<dbReference type="EMBL" id="HE573019">
    <property type="protein sequence ID" value="CCC47281.1"/>
    <property type="molecule type" value="Genomic_DNA"/>
</dbReference>
<feature type="compositionally biased region" description="Polar residues" evidence="1">
    <location>
        <begin position="294"/>
        <end position="310"/>
    </location>
</feature>
<feature type="compositionally biased region" description="Polar residues" evidence="1">
    <location>
        <begin position="166"/>
        <end position="180"/>
    </location>
</feature>
<gene>
    <name evidence="2" type="ORF">TVY486_0304540</name>
</gene>
<feature type="region of interest" description="Disordered" evidence="1">
    <location>
        <begin position="395"/>
        <end position="421"/>
    </location>
</feature>
<accession>G0TTK0</accession>
<feature type="compositionally biased region" description="Polar residues" evidence="1">
    <location>
        <begin position="352"/>
        <end position="368"/>
    </location>
</feature>
<feature type="compositionally biased region" description="Low complexity" evidence="1">
    <location>
        <begin position="484"/>
        <end position="494"/>
    </location>
</feature>
<feature type="compositionally biased region" description="Polar residues" evidence="1">
    <location>
        <begin position="56"/>
        <end position="77"/>
    </location>
</feature>
<feature type="region of interest" description="Disordered" evidence="1">
    <location>
        <begin position="476"/>
        <end position="561"/>
    </location>
</feature>
<evidence type="ECO:0000256" key="1">
    <source>
        <dbReference type="SAM" id="MobiDB-lite"/>
    </source>
</evidence>
<evidence type="ECO:0000313" key="2">
    <source>
        <dbReference type="EMBL" id="CCC47281.1"/>
    </source>
</evidence>
<reference evidence="2" key="1">
    <citation type="journal article" date="2012" name="Proc. Natl. Acad. Sci. U.S.A.">
        <title>Antigenic diversity is generated by distinct evolutionary mechanisms in African trypanosome species.</title>
        <authorList>
            <person name="Jackson A.P."/>
            <person name="Berry A."/>
            <person name="Aslett M."/>
            <person name="Allison H.C."/>
            <person name="Burton P."/>
            <person name="Vavrova-Anderson J."/>
            <person name="Brown R."/>
            <person name="Browne H."/>
            <person name="Corton N."/>
            <person name="Hauser H."/>
            <person name="Gamble J."/>
            <person name="Gilderthorp R."/>
            <person name="Marcello L."/>
            <person name="McQuillan J."/>
            <person name="Otto T.D."/>
            <person name="Quail M.A."/>
            <person name="Sanders M.J."/>
            <person name="van Tonder A."/>
            <person name="Ginger M.L."/>
            <person name="Field M.C."/>
            <person name="Barry J.D."/>
            <person name="Hertz-Fowler C."/>
            <person name="Berriman M."/>
        </authorList>
    </citation>
    <scope>NUCLEOTIDE SEQUENCE</scope>
    <source>
        <strain evidence="2">Y486</strain>
    </source>
</reference>